<dbReference type="Gene3D" id="1.25.40.120">
    <property type="entry name" value="Protein prenylyltransferase"/>
    <property type="match status" value="2"/>
</dbReference>
<name>A0A1X0RB47_RHIZD</name>
<keyword evidence="6" id="KW-0677">Repeat</keyword>
<dbReference type="PANTHER" id="PTHR11129">
    <property type="entry name" value="PROTEIN FARNESYLTRANSFERASE ALPHA SUBUNIT/RAB GERANYLGERANYL TRANSFERASE ALPHA SUBUNIT"/>
    <property type="match status" value="1"/>
</dbReference>
<dbReference type="OrthoDB" id="1658at2759"/>
<comment type="function">
    <text evidence="9">Catalyzes the transfer of a geranyl-geranyl moiety from geranyl-geranyl pyrophosphate to cysteines occuring in specific C-terminal amino acid sequences.</text>
</comment>
<dbReference type="PROSITE" id="PS51147">
    <property type="entry name" value="PFTA"/>
    <property type="match status" value="5"/>
</dbReference>
<evidence type="ECO:0000256" key="2">
    <source>
        <dbReference type="ARBA" id="ARBA00012656"/>
    </source>
</evidence>
<evidence type="ECO:0000256" key="1">
    <source>
        <dbReference type="ARBA" id="ARBA00006734"/>
    </source>
</evidence>
<evidence type="ECO:0000256" key="4">
    <source>
        <dbReference type="ARBA" id="ARBA00022602"/>
    </source>
</evidence>
<dbReference type="Pfam" id="PF01239">
    <property type="entry name" value="PPTA"/>
    <property type="match status" value="5"/>
</dbReference>
<evidence type="ECO:0000256" key="9">
    <source>
        <dbReference type="RuleBase" id="RU367120"/>
    </source>
</evidence>
<dbReference type="GO" id="GO:0004663">
    <property type="term" value="F:Rab geranylgeranyltransferase activity"/>
    <property type="evidence" value="ECO:0007669"/>
    <property type="project" value="UniProtKB-UniRule"/>
</dbReference>
<evidence type="ECO:0000256" key="3">
    <source>
        <dbReference type="ARBA" id="ARBA00014772"/>
    </source>
</evidence>
<organism evidence="10">
    <name type="scientific">Rhizopus microsporus var. microsporus</name>
    <dbReference type="NCBI Taxonomy" id="86635"/>
    <lineage>
        <taxon>Eukaryota</taxon>
        <taxon>Fungi</taxon>
        <taxon>Fungi incertae sedis</taxon>
        <taxon>Mucoromycota</taxon>
        <taxon>Mucoromycotina</taxon>
        <taxon>Mucoromycetes</taxon>
        <taxon>Mucorales</taxon>
        <taxon>Mucorineae</taxon>
        <taxon>Rhizopodaceae</taxon>
        <taxon>Rhizopus</taxon>
    </lineage>
</organism>
<dbReference type="GO" id="GO:0005968">
    <property type="term" value="C:Rab-protein geranylgeranyltransferase complex"/>
    <property type="evidence" value="ECO:0007669"/>
    <property type="project" value="TreeGrafter"/>
</dbReference>
<evidence type="ECO:0000313" key="10">
    <source>
        <dbReference type="EMBL" id="ORE09253.1"/>
    </source>
</evidence>
<dbReference type="GO" id="GO:0097354">
    <property type="term" value="P:prenylation"/>
    <property type="evidence" value="ECO:0007669"/>
    <property type="project" value="UniProtKB-UniRule"/>
</dbReference>
<protein>
    <recommendedName>
        <fullName evidence="3 9">Geranylgeranyl transferase type-2 subunit alpha</fullName>
        <ecNumber evidence="2 9">2.5.1.60</ecNumber>
    </recommendedName>
    <alternativeName>
        <fullName evidence="7 9">Geranylgeranyl transferase type II subunit alpha</fullName>
    </alternativeName>
</protein>
<comment type="similarity">
    <text evidence="1 9">Belongs to the protein prenyltransferase subunit alpha family.</text>
</comment>
<dbReference type="EC" id="2.5.1.60" evidence="2 9"/>
<reference evidence="10" key="1">
    <citation type="journal article" date="2016" name="Proc. Natl. Acad. Sci. U.S.A.">
        <title>Lipid metabolic changes in an early divergent fungus govern the establishment of a mutualistic symbiosis with endobacteria.</title>
        <authorList>
            <person name="Lastovetsky O.A."/>
            <person name="Gaspar M.L."/>
            <person name="Mondo S.J."/>
            <person name="LaButti K.M."/>
            <person name="Sandor L."/>
            <person name="Grigoriev I.V."/>
            <person name="Henry S.A."/>
            <person name="Pawlowska T.E."/>
        </authorList>
    </citation>
    <scope>NUCLEOTIDE SEQUENCE [LARGE SCALE GENOMIC DNA]</scope>
    <source>
        <strain evidence="10">ATCC 52814</strain>
    </source>
</reference>
<evidence type="ECO:0000256" key="8">
    <source>
        <dbReference type="ARBA" id="ARBA00047658"/>
    </source>
</evidence>
<comment type="catalytic activity">
    <reaction evidence="8 9">
        <text>geranylgeranyl diphosphate + L-cysteinyl-[protein] = S-geranylgeranyl-L-cysteinyl-[protein] + diphosphate</text>
        <dbReference type="Rhea" id="RHEA:21240"/>
        <dbReference type="Rhea" id="RHEA-COMP:10131"/>
        <dbReference type="Rhea" id="RHEA-COMP:11537"/>
        <dbReference type="ChEBI" id="CHEBI:29950"/>
        <dbReference type="ChEBI" id="CHEBI:33019"/>
        <dbReference type="ChEBI" id="CHEBI:57533"/>
        <dbReference type="ChEBI" id="CHEBI:86021"/>
        <dbReference type="EC" id="2.5.1.60"/>
    </reaction>
</comment>
<dbReference type="FunFam" id="1.25.40.120:FF:000035">
    <property type="entry name" value="Geranylgeranyl transferase type-2 subunit alpha"/>
    <property type="match status" value="1"/>
</dbReference>
<proteinExistence type="inferred from homology"/>
<evidence type="ECO:0000256" key="7">
    <source>
        <dbReference type="ARBA" id="ARBA00031267"/>
    </source>
</evidence>
<dbReference type="SUPFAM" id="SSF48439">
    <property type="entry name" value="Protein prenylyltransferase"/>
    <property type="match status" value="1"/>
</dbReference>
<gene>
    <name evidence="10" type="ORF">BCV72DRAFT_287705</name>
</gene>
<dbReference type="VEuPathDB" id="FungiDB:BCV72DRAFT_287705"/>
<sequence>MGDVHGRKRERTTEELLKIRKEKEAGKITDYNELVKQCQQRMKDKIYDQETFNLTTKIVSWNPDFYTIWNYRRQVLLNSILKPDEEEENQKVFQKELLLFMQLIKLNPKSYWLWNHRFWCLQNMPHPDWNNELALVDKMLSLDARNFHGWDYRRYVLSHLRKINNSEEEVYKLAVSEYDFTTKKINQSFSNYSSWHQRSKLLPEIVVPKKAEEKNEIAKGELDLVKNAIYTDPDDQSAWLYYWWILGNAPEPVELLGAYHLKDTPFVILAFNDIVRLTQKPSVLKEQGELLDGSLYPIPEKSKHKDSASIWIYVLTKDDLVVDRVLISSSTILPSSSGRDVPDKSWDIQIQSIEKNKAICESMSTLVSTLEKNTWTSSFARMYRDPTIEDQSDWFTLDKVQLLREEIDTVRELLEIEPTSAWALQTLVHFLNQLCLRANDVNKDEIYEEIISILDTLKDLDKDRRNRYEDQKTWFIFQKITQNIPGSLDSPLDLTVLNDIPLLSKLLFVSKVIVSSQKVQSMLSYLPFLEECVMKV</sequence>
<dbReference type="Proteomes" id="UP000242414">
    <property type="component" value="Unassembled WGS sequence"/>
</dbReference>
<dbReference type="InterPro" id="IPR002088">
    <property type="entry name" value="Prenyl_trans_a"/>
</dbReference>
<keyword evidence="5 9" id="KW-0808">Transferase</keyword>
<evidence type="ECO:0000256" key="5">
    <source>
        <dbReference type="ARBA" id="ARBA00022679"/>
    </source>
</evidence>
<evidence type="ECO:0000256" key="6">
    <source>
        <dbReference type="ARBA" id="ARBA00022737"/>
    </source>
</evidence>
<dbReference type="AlphaFoldDB" id="A0A1X0RB47"/>
<keyword evidence="4 9" id="KW-0637">Prenyltransferase</keyword>
<dbReference type="PANTHER" id="PTHR11129:SF2">
    <property type="entry name" value="GERANYLGERANYL TRANSFERASE TYPE-2 SUBUNIT ALPHA"/>
    <property type="match status" value="1"/>
</dbReference>
<dbReference type="EMBL" id="KV921878">
    <property type="protein sequence ID" value="ORE09253.1"/>
    <property type="molecule type" value="Genomic_DNA"/>
</dbReference>
<accession>A0A1X0RB47</accession>